<reference evidence="3" key="1">
    <citation type="submission" date="2025-08" db="UniProtKB">
        <authorList>
            <consortium name="RefSeq"/>
        </authorList>
    </citation>
    <scope>IDENTIFICATION</scope>
</reference>
<dbReference type="GeneID" id="106804902"/>
<feature type="region of interest" description="Disordered" evidence="1">
    <location>
        <begin position="44"/>
        <end position="66"/>
    </location>
</feature>
<feature type="region of interest" description="Disordered" evidence="1">
    <location>
        <begin position="487"/>
        <end position="525"/>
    </location>
</feature>
<dbReference type="RefSeq" id="XP_014661778.1">
    <property type="nucleotide sequence ID" value="XM_014806292.1"/>
</dbReference>
<proteinExistence type="predicted"/>
<organism evidence="2 3">
    <name type="scientific">Priapulus caudatus</name>
    <name type="common">Priapulid worm</name>
    <dbReference type="NCBI Taxonomy" id="37621"/>
    <lineage>
        <taxon>Eukaryota</taxon>
        <taxon>Metazoa</taxon>
        <taxon>Ecdysozoa</taxon>
        <taxon>Scalidophora</taxon>
        <taxon>Priapulida</taxon>
        <taxon>Priapulimorpha</taxon>
        <taxon>Priapulimorphida</taxon>
        <taxon>Priapulidae</taxon>
        <taxon>Priapulus</taxon>
    </lineage>
</organism>
<feature type="region of interest" description="Disordered" evidence="1">
    <location>
        <begin position="418"/>
        <end position="446"/>
    </location>
</feature>
<dbReference type="Proteomes" id="UP000695022">
    <property type="component" value="Unplaced"/>
</dbReference>
<keyword evidence="2" id="KW-1185">Reference proteome</keyword>
<evidence type="ECO:0000313" key="3">
    <source>
        <dbReference type="RefSeq" id="XP_014661778.1"/>
    </source>
</evidence>
<feature type="region of interest" description="Disordered" evidence="1">
    <location>
        <begin position="156"/>
        <end position="177"/>
    </location>
</feature>
<feature type="compositionally biased region" description="Low complexity" evidence="1">
    <location>
        <begin position="44"/>
        <end position="60"/>
    </location>
</feature>
<evidence type="ECO:0000256" key="1">
    <source>
        <dbReference type="SAM" id="MobiDB-lite"/>
    </source>
</evidence>
<evidence type="ECO:0000313" key="2">
    <source>
        <dbReference type="Proteomes" id="UP000695022"/>
    </source>
</evidence>
<accession>A0ABM1DPA7</accession>
<gene>
    <name evidence="3" type="primary">LOC106804902</name>
</gene>
<feature type="compositionally biased region" description="Pro residues" evidence="1">
    <location>
        <begin position="425"/>
        <end position="443"/>
    </location>
</feature>
<protein>
    <submittedName>
        <fullName evidence="3">Mucin-5AC-like</fullName>
    </submittedName>
</protein>
<feature type="region of interest" description="Disordered" evidence="1">
    <location>
        <begin position="1"/>
        <end position="25"/>
    </location>
</feature>
<sequence length="613" mass="65849">MAHQEMQGPGILQNAPPSPTGERPSTEIVARTETTRFVVCDTSTNNSYTTTSRSNDSTSSIMVGSTANSLPSQQVSSRISHGATVAVTQPLASSSSSHVPFTVTVPFTAGNGKSAMRTITAHIVKTTDGYYKLVQSRDRGYVQSMAGRFLTVLTTSPSNRTRADGSTSTSSKPTKQIGSSLLAIRSSTCVPTGGKAATGSNIAARLSLTTTSEQCPNASRSGEPTSSASELVSAARTACNATMVHRKPTAFSTHEQCRDARSLDSADSSLADGWRHLQQLEAMRTESRFHAIECKRSTDNNVGATTTTCGVYNRNIISPATKVSRVIRSDGQHQRIIYPDLPRLAVRTSDKHRAIIRCAAAPAVNDDVNRERSSSARRRCVTPSFDMPGVLKCVQQSAESILDILKPESDDDADLVVGDAEDASQPPPPPPPPSVPSFTPPAEPTSLTEDERAIEALLKVEFNQTIDPQPSGAPVFDVNHTPTKKRIALSSQLTQKKKRRTSTSTASKTSALHAHTSDDTSSSCSLAGDLNPETLDIAIGETLPVLLNSWNRYLQATADEMMAAELENAQSYRYNNDAIAMVSAGHDASVWDMINNMRLTFPQFANGHLFNMY</sequence>
<feature type="compositionally biased region" description="Low complexity" evidence="1">
    <location>
        <begin position="502"/>
        <end position="514"/>
    </location>
</feature>
<name>A0ABM1DPA7_PRICU</name>